<evidence type="ECO:0000313" key="1">
    <source>
        <dbReference type="EnsemblMetazoa" id="XP_030847131"/>
    </source>
</evidence>
<organism evidence="1 2">
    <name type="scientific">Strongylocentrotus purpuratus</name>
    <name type="common">Purple sea urchin</name>
    <dbReference type="NCBI Taxonomy" id="7668"/>
    <lineage>
        <taxon>Eukaryota</taxon>
        <taxon>Metazoa</taxon>
        <taxon>Echinodermata</taxon>
        <taxon>Eleutherozoa</taxon>
        <taxon>Echinozoa</taxon>
        <taxon>Echinoidea</taxon>
        <taxon>Euechinoidea</taxon>
        <taxon>Echinacea</taxon>
        <taxon>Camarodonta</taxon>
        <taxon>Echinidea</taxon>
        <taxon>Strongylocentrotidae</taxon>
        <taxon>Strongylocentrotus</taxon>
    </lineage>
</organism>
<proteinExistence type="predicted"/>
<dbReference type="InterPro" id="IPR047153">
    <property type="entry name" value="TRIM45/56/19-like"/>
</dbReference>
<dbReference type="EnsemblMetazoa" id="XM_030991271">
    <property type="protein sequence ID" value="XP_030847131"/>
    <property type="gene ID" value="LOC115926507"/>
</dbReference>
<dbReference type="GO" id="GO:0005654">
    <property type="term" value="C:nucleoplasm"/>
    <property type="evidence" value="ECO:0000318"/>
    <property type="project" value="GO_Central"/>
</dbReference>
<dbReference type="GeneID" id="115926507"/>
<name>A0A7M7P765_STRPU</name>
<reference evidence="1" key="2">
    <citation type="submission" date="2021-01" db="UniProtKB">
        <authorList>
            <consortium name="EnsemblMetazoa"/>
        </authorList>
    </citation>
    <scope>IDENTIFICATION</scope>
</reference>
<dbReference type="KEGG" id="spu:115926507"/>
<protein>
    <recommendedName>
        <fullName evidence="3">B box-type domain-containing protein</fullName>
    </recommendedName>
</protein>
<dbReference type="AlphaFoldDB" id="A0A7M7P765"/>
<dbReference type="InterPro" id="IPR011044">
    <property type="entry name" value="Quino_amine_DH_bsu"/>
</dbReference>
<dbReference type="InParanoid" id="A0A7M7P765"/>
<dbReference type="RefSeq" id="XP_030847131.1">
    <property type="nucleotide sequence ID" value="XM_030991271.1"/>
</dbReference>
<evidence type="ECO:0008006" key="3">
    <source>
        <dbReference type="Google" id="ProtNLM"/>
    </source>
</evidence>
<evidence type="ECO:0000313" key="2">
    <source>
        <dbReference type="Proteomes" id="UP000007110"/>
    </source>
</evidence>
<dbReference type="SUPFAM" id="SSF57845">
    <property type="entry name" value="B-box zinc-binding domain"/>
    <property type="match status" value="1"/>
</dbReference>
<dbReference type="PANTHER" id="PTHR25462">
    <property type="entry name" value="BONUS, ISOFORM C-RELATED"/>
    <property type="match status" value="1"/>
</dbReference>
<sequence length="514" mass="57457">MCNPCLPKHNQWPHNLKHKVVSVEDIREGKVVLKKKVYCQEEVHKSDDEKYVCADVCTTCKKLICTRCMIYHDKKGHNVQDAGDYNTSFKKGIESLQARGETKATTVKNHMTCVDNQLKRVTDHIDGEKAKINKTCKEAINKIKERNVILNKQLDTEKEILCQSLKKMRVADERLVTSIESASELASNSLKAPLEGDVVAIRDSLSGDLKNVLDRDDPKKKIVSDVADLAEELTFTPSSHPDQLSIGELRFVKCESKCDVALSKQDSMNAIAATKNGRMAVGSRFGGIEIFSAAGKLQETVLKDNNIRCLGFLSDNRCVVLDTDNNMSLYTSEYEKLDVTFNTLDTSKGGFTDLTVDRDDLIYVSYRKTNEIQVFSPAGGKAIREIPCNGNISQPITSYGDSLIVKRYSNAIARIDTKGDVMHEITSSGEHSLFACVSKGNLVLIASVRHAEGLLNIDEYTSKLKHVKTLISDHKIGKPERHWYFLQQFRSGELGFCTPERLYILNLSTTPLNP</sequence>
<dbReference type="Gene3D" id="2.120.10.30">
    <property type="entry name" value="TolB, C-terminal domain"/>
    <property type="match status" value="1"/>
</dbReference>
<dbReference type="PANTHER" id="PTHR25462:SF296">
    <property type="entry name" value="MEIOTIC P26, ISOFORM F"/>
    <property type="match status" value="1"/>
</dbReference>
<dbReference type="Proteomes" id="UP000007110">
    <property type="component" value="Unassembled WGS sequence"/>
</dbReference>
<accession>A0A7M7P765</accession>
<keyword evidence="2" id="KW-1185">Reference proteome</keyword>
<dbReference type="GO" id="GO:0061630">
    <property type="term" value="F:ubiquitin protein ligase activity"/>
    <property type="evidence" value="ECO:0000318"/>
    <property type="project" value="GO_Central"/>
</dbReference>
<dbReference type="SUPFAM" id="SSF50969">
    <property type="entry name" value="YVTN repeat-like/Quinoprotein amine dehydrogenase"/>
    <property type="match status" value="1"/>
</dbReference>
<dbReference type="OMA" id="KSEEYEC"/>
<reference evidence="2" key="1">
    <citation type="submission" date="2015-02" db="EMBL/GenBank/DDBJ databases">
        <title>Genome sequencing for Strongylocentrotus purpuratus.</title>
        <authorList>
            <person name="Murali S."/>
            <person name="Liu Y."/>
            <person name="Vee V."/>
            <person name="English A."/>
            <person name="Wang M."/>
            <person name="Skinner E."/>
            <person name="Han Y."/>
            <person name="Muzny D.M."/>
            <person name="Worley K.C."/>
            <person name="Gibbs R.A."/>
        </authorList>
    </citation>
    <scope>NUCLEOTIDE SEQUENCE</scope>
</reference>
<dbReference type="InterPro" id="IPR011042">
    <property type="entry name" value="6-blade_b-propeller_TolB-like"/>
</dbReference>